<dbReference type="Proteomes" id="UP000542889">
    <property type="component" value="Unassembled WGS sequence"/>
</dbReference>
<proteinExistence type="predicted"/>
<evidence type="ECO:0000313" key="2">
    <source>
        <dbReference type="EMBL" id="NVO88261.1"/>
    </source>
</evidence>
<feature type="transmembrane region" description="Helical" evidence="1">
    <location>
        <begin position="216"/>
        <end position="234"/>
    </location>
</feature>
<feature type="transmembrane region" description="Helical" evidence="1">
    <location>
        <begin position="176"/>
        <end position="196"/>
    </location>
</feature>
<feature type="transmembrane region" description="Helical" evidence="1">
    <location>
        <begin position="113"/>
        <end position="136"/>
    </location>
</feature>
<dbReference type="AlphaFoldDB" id="A0A7Y7QFT3"/>
<evidence type="ECO:0000313" key="3">
    <source>
        <dbReference type="Proteomes" id="UP000542889"/>
    </source>
</evidence>
<dbReference type="RefSeq" id="WP_176818024.1">
    <property type="nucleotide sequence ID" value="NZ_JABXWP010000008.1"/>
</dbReference>
<keyword evidence="1" id="KW-1133">Transmembrane helix</keyword>
<feature type="transmembrane region" description="Helical" evidence="1">
    <location>
        <begin position="68"/>
        <end position="92"/>
    </location>
</feature>
<organism evidence="2 3">
    <name type="scientific">Lacticaseibacillus rhamnosus</name>
    <name type="common">Lactobacillus rhamnosus</name>
    <dbReference type="NCBI Taxonomy" id="47715"/>
    <lineage>
        <taxon>Bacteria</taxon>
        <taxon>Bacillati</taxon>
        <taxon>Bacillota</taxon>
        <taxon>Bacilli</taxon>
        <taxon>Lactobacillales</taxon>
        <taxon>Lactobacillaceae</taxon>
        <taxon>Lacticaseibacillus</taxon>
    </lineage>
</organism>
<sequence>MWLRRTRLVSKSGYKRLVTCCGLFLVLLGGSIGLDAQYVHNHFLVATQDTVQAIFLGAPPEDFASGQVLWLFLWFGYLFLPIVLSAGVTSAYQQRMFIHYAVRFRQRFWAYLWPLRELLLLQIIFLIFMGGTILLANQTGFFGSRGFTHPAFWLALVLAQILQLVIMFVIEGRFNLVTGVTVSLSILFLSMLQVPFMPFATLIGSTFPTDAQLLGTSGYLLILICLLLLIQVIYMPGRWLNNGATH</sequence>
<gene>
    <name evidence="2" type="ORF">HWN39_07055</name>
</gene>
<feature type="transmembrane region" description="Helical" evidence="1">
    <location>
        <begin position="151"/>
        <end position="169"/>
    </location>
</feature>
<keyword evidence="1" id="KW-0472">Membrane</keyword>
<accession>A0A7Y7QFT3</accession>
<keyword evidence="1" id="KW-0812">Transmembrane</keyword>
<name>A0A7Y7QFT3_LACRH</name>
<comment type="caution">
    <text evidence="2">The sequence shown here is derived from an EMBL/GenBank/DDBJ whole genome shotgun (WGS) entry which is preliminary data.</text>
</comment>
<evidence type="ECO:0000256" key="1">
    <source>
        <dbReference type="SAM" id="Phobius"/>
    </source>
</evidence>
<dbReference type="EMBL" id="JABXWP010000008">
    <property type="protein sequence ID" value="NVO88261.1"/>
    <property type="molecule type" value="Genomic_DNA"/>
</dbReference>
<reference evidence="2 3" key="1">
    <citation type="submission" date="2020-06" db="EMBL/GenBank/DDBJ databases">
        <title>Lactobacillus rhamnosus QC,genome.</title>
        <authorList>
            <person name="Yi H."/>
            <person name="Jin M."/>
        </authorList>
    </citation>
    <scope>NUCLEOTIDE SEQUENCE [LARGE SCALE GENOMIC DNA]</scope>
    <source>
        <strain evidence="2 3">QC</strain>
    </source>
</reference>
<protein>
    <submittedName>
        <fullName evidence="2">Uncharacterized protein</fullName>
    </submittedName>
</protein>